<feature type="domain" description="Flagellar basal body rod protein N-terminal" evidence="9">
    <location>
        <begin position="8"/>
        <end position="38"/>
    </location>
</feature>
<dbReference type="GO" id="GO:0044780">
    <property type="term" value="P:bacterial-type flagellum assembly"/>
    <property type="evidence" value="ECO:0007669"/>
    <property type="project" value="InterPro"/>
</dbReference>
<keyword evidence="8" id="KW-0732">Signal</keyword>
<keyword evidence="12" id="KW-0282">Flagellum</keyword>
<keyword evidence="5 7" id="KW-0964">Secreted</keyword>
<feature type="domain" description="Flagellar hook-associated protein FlgK helical" evidence="11">
    <location>
        <begin position="112"/>
        <end position="329"/>
    </location>
</feature>
<evidence type="ECO:0000256" key="8">
    <source>
        <dbReference type="SAM" id="SignalP"/>
    </source>
</evidence>
<accession>A0A7Y9PI47</accession>
<organism evidence="12 13">
    <name type="scientific">Granulicella arctica</name>
    <dbReference type="NCBI Taxonomy" id="940613"/>
    <lineage>
        <taxon>Bacteria</taxon>
        <taxon>Pseudomonadati</taxon>
        <taxon>Acidobacteriota</taxon>
        <taxon>Terriglobia</taxon>
        <taxon>Terriglobales</taxon>
        <taxon>Acidobacteriaceae</taxon>
        <taxon>Granulicella</taxon>
    </lineage>
</organism>
<dbReference type="Pfam" id="PF00460">
    <property type="entry name" value="Flg_bb_rod"/>
    <property type="match status" value="1"/>
</dbReference>
<dbReference type="GO" id="GO:0005198">
    <property type="term" value="F:structural molecule activity"/>
    <property type="evidence" value="ECO:0007669"/>
    <property type="project" value="UniProtKB-UniRule"/>
</dbReference>
<dbReference type="InterPro" id="IPR019776">
    <property type="entry name" value="Flagellar_basal_body_rod_CS"/>
</dbReference>
<comment type="similarity">
    <text evidence="3 7">Belongs to the flagella basal body rod proteins family.</text>
</comment>
<dbReference type="GO" id="GO:0005576">
    <property type="term" value="C:extracellular region"/>
    <property type="evidence" value="ECO:0007669"/>
    <property type="project" value="UniProtKB-SubCell"/>
</dbReference>
<keyword evidence="12" id="KW-0969">Cilium</keyword>
<feature type="chain" id="PRO_5030796157" description="Flagellar hook-associated protein 1" evidence="8">
    <location>
        <begin position="18"/>
        <end position="469"/>
    </location>
</feature>
<keyword evidence="13" id="KW-1185">Reference proteome</keyword>
<dbReference type="EMBL" id="JACCCW010000002">
    <property type="protein sequence ID" value="NYF80160.1"/>
    <property type="molecule type" value="Genomic_DNA"/>
</dbReference>
<dbReference type="GO" id="GO:0009424">
    <property type="term" value="C:bacterial-type flagellum hook"/>
    <property type="evidence" value="ECO:0007669"/>
    <property type="project" value="UniProtKB-UniRule"/>
</dbReference>
<evidence type="ECO:0000313" key="13">
    <source>
        <dbReference type="Proteomes" id="UP000589520"/>
    </source>
</evidence>
<dbReference type="Pfam" id="PF22638">
    <property type="entry name" value="FlgK_D1"/>
    <property type="match status" value="1"/>
</dbReference>
<dbReference type="InterPro" id="IPR001444">
    <property type="entry name" value="Flag_bb_rod_N"/>
</dbReference>
<reference evidence="12 13" key="1">
    <citation type="submission" date="2020-07" db="EMBL/GenBank/DDBJ databases">
        <title>Genomic Encyclopedia of Type Strains, Phase IV (KMG-V): Genome sequencing to study the core and pangenomes of soil and plant-associated prokaryotes.</title>
        <authorList>
            <person name="Whitman W."/>
        </authorList>
    </citation>
    <scope>NUCLEOTIDE SEQUENCE [LARGE SCALE GENOMIC DNA]</scope>
    <source>
        <strain evidence="12 13">X4EP2</strain>
    </source>
</reference>
<keyword evidence="12" id="KW-0966">Cell projection</keyword>
<protein>
    <recommendedName>
        <fullName evidence="4 7">Flagellar hook-associated protein 1</fullName>
        <shortName evidence="7">HAP1</shortName>
    </recommendedName>
</protein>
<dbReference type="NCBIfam" id="TIGR02492">
    <property type="entry name" value="flgK_ends"/>
    <property type="match status" value="1"/>
</dbReference>
<comment type="caution">
    <text evidence="12">The sequence shown here is derived from an EMBL/GenBank/DDBJ whole genome shotgun (WGS) entry which is preliminary data.</text>
</comment>
<dbReference type="PRINTS" id="PR01005">
    <property type="entry name" value="FLGHOOKAP1"/>
</dbReference>
<evidence type="ECO:0000256" key="3">
    <source>
        <dbReference type="ARBA" id="ARBA00009677"/>
    </source>
</evidence>
<name>A0A7Y9PI47_9BACT</name>
<dbReference type="InterPro" id="IPR010930">
    <property type="entry name" value="Flg_bb/hook_C_dom"/>
</dbReference>
<proteinExistence type="inferred from homology"/>
<evidence type="ECO:0000256" key="1">
    <source>
        <dbReference type="ARBA" id="ARBA00004365"/>
    </source>
</evidence>
<evidence type="ECO:0000259" key="9">
    <source>
        <dbReference type="Pfam" id="PF00460"/>
    </source>
</evidence>
<dbReference type="Pfam" id="PF06429">
    <property type="entry name" value="Flg_bbr_C"/>
    <property type="match status" value="1"/>
</dbReference>
<evidence type="ECO:0000256" key="6">
    <source>
        <dbReference type="ARBA" id="ARBA00023143"/>
    </source>
</evidence>
<comment type="subcellular location">
    <subcellularLocation>
        <location evidence="1 7">Bacterial flagellum</location>
    </subcellularLocation>
    <subcellularLocation>
        <location evidence="2 7">Secreted</location>
    </subcellularLocation>
</comment>
<dbReference type="PANTHER" id="PTHR30033">
    <property type="entry name" value="FLAGELLAR HOOK-ASSOCIATED PROTEIN 1"/>
    <property type="match status" value="1"/>
</dbReference>
<dbReference type="RefSeq" id="WP_179491348.1">
    <property type="nucleotide sequence ID" value="NZ_JACCCW010000002.1"/>
</dbReference>
<feature type="signal peptide" evidence="8">
    <location>
        <begin position="1"/>
        <end position="17"/>
    </location>
</feature>
<dbReference type="InterPro" id="IPR002371">
    <property type="entry name" value="FlgK"/>
</dbReference>
<evidence type="ECO:0000256" key="2">
    <source>
        <dbReference type="ARBA" id="ARBA00004613"/>
    </source>
</evidence>
<dbReference type="AlphaFoldDB" id="A0A7Y9PI47"/>
<dbReference type="SUPFAM" id="SSF64518">
    <property type="entry name" value="Phase 1 flagellin"/>
    <property type="match status" value="1"/>
</dbReference>
<evidence type="ECO:0000259" key="10">
    <source>
        <dbReference type="Pfam" id="PF06429"/>
    </source>
</evidence>
<sequence>MATLTSLLNLSSTALLADQSALNATSNNVANENTTGYTREVVNFQEQDSITIGGASYGDGVTAGTGATSVRDRVLEQRVQQQTQVAGQSSTIETALTDVENVFGLTSTSTSAASTTLGSAINSFYNSFSTLEANPSDTSTRQSVLTAATALTNAFNSASTQLASVSSSLDSEVGSTVGQINSLTASIASLNQQISSISPNADAGSLEDQRQSAIAQLSVLVGLDQVTTENNGITLTTTSGAVLVSAGQSFALQTSEVGGVTHVLSGSDGTDLTSSIAGGSLGGTLEARDQEIPSVVNSLDDLAYSIGTQVNTQNEAGLDGNGNAGGAIFTVPTSASGAAASIAVATTDPSSIAAASVGEGTTGDSNAVALAALASGTGVSGQSPSGYYASLLSQIGNSVSSATSDNTVQQAALTQLTTQRDAVSAVSSDQEAANLTQYQRSYEAAAKVFSIVDQLMADALNLGVQAAVS</sequence>
<evidence type="ECO:0000256" key="7">
    <source>
        <dbReference type="RuleBase" id="RU362065"/>
    </source>
</evidence>
<gene>
    <name evidence="7" type="primary">flgK</name>
    <name evidence="12" type="ORF">HDF17_002480</name>
</gene>
<evidence type="ECO:0000259" key="11">
    <source>
        <dbReference type="Pfam" id="PF22638"/>
    </source>
</evidence>
<dbReference type="InterPro" id="IPR053927">
    <property type="entry name" value="FlgK_helical"/>
</dbReference>
<evidence type="ECO:0000313" key="12">
    <source>
        <dbReference type="EMBL" id="NYF80160.1"/>
    </source>
</evidence>
<keyword evidence="6 7" id="KW-0975">Bacterial flagellum</keyword>
<dbReference type="PROSITE" id="PS00588">
    <property type="entry name" value="FLAGELLA_BB_ROD"/>
    <property type="match status" value="1"/>
</dbReference>
<dbReference type="Proteomes" id="UP000589520">
    <property type="component" value="Unassembled WGS sequence"/>
</dbReference>
<evidence type="ECO:0000256" key="4">
    <source>
        <dbReference type="ARBA" id="ARBA00016244"/>
    </source>
</evidence>
<feature type="domain" description="Flagellar basal-body/hook protein C-terminal" evidence="10">
    <location>
        <begin position="424"/>
        <end position="462"/>
    </location>
</feature>
<dbReference type="PANTHER" id="PTHR30033:SF1">
    <property type="entry name" value="FLAGELLAR HOOK-ASSOCIATED PROTEIN 1"/>
    <property type="match status" value="1"/>
</dbReference>
<evidence type="ECO:0000256" key="5">
    <source>
        <dbReference type="ARBA" id="ARBA00022525"/>
    </source>
</evidence>